<dbReference type="AlphaFoldDB" id="G7Q751"/>
<sequence>MIPPGGEVQERQRLSWPPEASFLFFYSPALTPAAAKVAMLL</sequence>
<gene>
    <name evidence="1" type="ORF">DFW101_3008</name>
</gene>
<evidence type="ECO:0000313" key="2">
    <source>
        <dbReference type="Proteomes" id="UP000004662"/>
    </source>
</evidence>
<dbReference type="HOGENOM" id="CLU_3269121_0_0_7"/>
<evidence type="ECO:0000313" key="1">
    <source>
        <dbReference type="EMBL" id="EHJ49008.1"/>
    </source>
</evidence>
<proteinExistence type="predicted"/>
<dbReference type="EMBL" id="CM001368">
    <property type="protein sequence ID" value="EHJ49008.1"/>
    <property type="molecule type" value="Genomic_DNA"/>
</dbReference>
<protein>
    <submittedName>
        <fullName evidence="1">Uncharacterized protein</fullName>
    </submittedName>
</protein>
<dbReference type="Proteomes" id="UP000004662">
    <property type="component" value="Chromosome"/>
</dbReference>
<reference evidence="2" key="1">
    <citation type="journal article" date="2015" name="Genome Announc.">
        <title>High-Quality Draft Genome Sequence of Desulfovibrio carbinoliphilus FW-101-2B, an Organic Acid-Oxidizing Sulfate-Reducing Bacterium Isolated from Uranium(VI)-Contaminated Groundwater.</title>
        <authorList>
            <person name="Ramsay B.D."/>
            <person name="Hwang C."/>
            <person name="Woo H.L."/>
            <person name="Carroll S.L."/>
            <person name="Lucas S."/>
            <person name="Han J."/>
            <person name="Lapidus A.L."/>
            <person name="Cheng J.F."/>
            <person name="Goodwin L.A."/>
            <person name="Pitluck S."/>
            <person name="Peters L."/>
            <person name="Chertkov O."/>
            <person name="Held B."/>
            <person name="Detter J.C."/>
            <person name="Han C.S."/>
            <person name="Tapia R."/>
            <person name="Land M.L."/>
            <person name="Hauser L.J."/>
            <person name="Kyrpides N.C."/>
            <person name="Ivanova N.N."/>
            <person name="Mikhailova N."/>
            <person name="Pagani I."/>
            <person name="Woyke T."/>
            <person name="Arkin A.P."/>
            <person name="Dehal P."/>
            <person name="Chivian D."/>
            <person name="Criddle C.S."/>
            <person name="Wu W."/>
            <person name="Chakraborty R."/>
            <person name="Hazen T.C."/>
            <person name="Fields M.W."/>
        </authorList>
    </citation>
    <scope>NUCLEOTIDE SEQUENCE [LARGE SCALE GENOMIC DNA]</scope>
    <source>
        <strain evidence="2">FW-101-2B</strain>
    </source>
</reference>
<name>G7Q751_9BACT</name>
<keyword evidence="2" id="KW-1185">Reference proteome</keyword>
<organism evidence="1 2">
    <name type="scientific">Solidesulfovibrio carbinoliphilus subsp. oakridgensis</name>
    <dbReference type="NCBI Taxonomy" id="694327"/>
    <lineage>
        <taxon>Bacteria</taxon>
        <taxon>Pseudomonadati</taxon>
        <taxon>Thermodesulfobacteriota</taxon>
        <taxon>Desulfovibrionia</taxon>
        <taxon>Desulfovibrionales</taxon>
        <taxon>Desulfovibrionaceae</taxon>
        <taxon>Solidesulfovibrio</taxon>
    </lineage>
</organism>
<accession>G7Q751</accession>